<dbReference type="GO" id="GO:0015768">
    <property type="term" value="P:maltose transport"/>
    <property type="evidence" value="ECO:0007669"/>
    <property type="project" value="TreeGrafter"/>
</dbReference>
<comment type="caution">
    <text evidence="5">The sequence shown here is derived from an EMBL/GenBank/DDBJ whole genome shotgun (WGS) entry which is preliminary data.</text>
</comment>
<keyword evidence="4" id="KW-0472">Membrane</keyword>
<organism evidence="5 6">
    <name type="scientific">Candidatus Brocadia carolinensis</name>
    <dbReference type="NCBI Taxonomy" id="1004156"/>
    <lineage>
        <taxon>Bacteria</taxon>
        <taxon>Pseudomonadati</taxon>
        <taxon>Planctomycetota</taxon>
        <taxon>Candidatus Brocadiia</taxon>
        <taxon>Candidatus Brocadiales</taxon>
        <taxon>Candidatus Brocadiaceae</taxon>
        <taxon>Candidatus Brocadia</taxon>
    </lineage>
</organism>
<dbReference type="STRING" id="1004156.AYP45_15920"/>
<dbReference type="AlphaFoldDB" id="A0A1V4AQ53"/>
<dbReference type="Pfam" id="PF01547">
    <property type="entry name" value="SBP_bac_1"/>
    <property type="match status" value="1"/>
</dbReference>
<dbReference type="EMBL" id="AYTS01000164">
    <property type="protein sequence ID" value="OOP55242.1"/>
    <property type="molecule type" value="Genomic_DNA"/>
</dbReference>
<dbReference type="Gene3D" id="3.40.190.10">
    <property type="entry name" value="Periplasmic binding protein-like II"/>
    <property type="match status" value="2"/>
</dbReference>
<comment type="similarity">
    <text evidence="1">Belongs to the bacterial solute-binding protein 1 family.</text>
</comment>
<evidence type="ECO:0000256" key="4">
    <source>
        <dbReference type="SAM" id="Phobius"/>
    </source>
</evidence>
<dbReference type="GO" id="GO:1901982">
    <property type="term" value="F:maltose binding"/>
    <property type="evidence" value="ECO:0007669"/>
    <property type="project" value="TreeGrafter"/>
</dbReference>
<feature type="transmembrane region" description="Helical" evidence="4">
    <location>
        <begin position="9"/>
        <end position="26"/>
    </location>
</feature>
<evidence type="ECO:0008006" key="7">
    <source>
        <dbReference type="Google" id="ProtNLM"/>
    </source>
</evidence>
<dbReference type="GO" id="GO:0042956">
    <property type="term" value="P:maltodextrin transmembrane transport"/>
    <property type="evidence" value="ECO:0007669"/>
    <property type="project" value="TreeGrafter"/>
</dbReference>
<keyword evidence="3" id="KW-0732">Signal</keyword>
<sequence>MECNFKKTSIVFVYILVGVWIAYAFLRTKKADELVFSIGAGTEEIRVIKTLINKFEAENPAIKVTLNVLSAPTDQQHHYYLTTLGAKNEDFDVMRIDTIWIAEFASAGWLESLENCLNKEERMSFLPVTEETNVFQGALYAIPWNANVGLLYYRKDLLGKYHMRPPDTWEELIDLCTQISASESVYGYLWQGKQYEGLICNFIEFIGSNNDGIIDSAGNIIIDSVHNAIVLDLMHDLIWKYRVSPQNTYSELEEESSRHLFQQGKGLFLRNWTYVWKLCQEDPSMNGKVGVSRLPRFSDGKPASVYGGWHLAINAYSGKKEQAWQLIHFLTSHEAQKELAMHASWMPSRKALYKDPELIEKLPFLPVVESALHNVQIRPNVPYYQWISDILQKHVNKVLSNQTSSKEALMTMKTKLEGIKRDFAKN</sequence>
<dbReference type="InterPro" id="IPR006059">
    <property type="entry name" value="SBP"/>
</dbReference>
<dbReference type="PANTHER" id="PTHR30061:SF50">
    <property type="entry name" value="MALTOSE_MALTODEXTRIN-BINDING PERIPLASMIC PROTEIN"/>
    <property type="match status" value="1"/>
</dbReference>
<evidence type="ECO:0000256" key="2">
    <source>
        <dbReference type="ARBA" id="ARBA00022448"/>
    </source>
</evidence>
<dbReference type="Proteomes" id="UP000189681">
    <property type="component" value="Unassembled WGS sequence"/>
</dbReference>
<keyword evidence="2" id="KW-0813">Transport</keyword>
<accession>A0A1V4AQ53</accession>
<dbReference type="SUPFAM" id="SSF53850">
    <property type="entry name" value="Periplasmic binding protein-like II"/>
    <property type="match status" value="1"/>
</dbReference>
<protein>
    <recommendedName>
        <fullName evidence="7">Transcriptional antiterminator</fullName>
    </recommendedName>
</protein>
<name>A0A1V4AQ53_9BACT</name>
<evidence type="ECO:0000313" key="5">
    <source>
        <dbReference type="EMBL" id="OOP55242.1"/>
    </source>
</evidence>
<reference evidence="5 6" key="1">
    <citation type="journal article" date="2017" name="Water Res.">
        <title>Discovery and metagenomic analysis of an anammox bacterial enrichment related to Candidatus "Brocadia caroliniensis" in a full-scale glycerol-fed nitritation-denitritation separate centrate treatment process.</title>
        <authorList>
            <person name="Park H."/>
            <person name="Brotto A.C."/>
            <person name="van Loosdrecht M.C."/>
            <person name="Chandran K."/>
        </authorList>
    </citation>
    <scope>NUCLEOTIDE SEQUENCE [LARGE SCALE GENOMIC DNA]</scope>
    <source>
        <strain evidence="5">26THWARD</strain>
    </source>
</reference>
<keyword evidence="4" id="KW-0812">Transmembrane</keyword>
<evidence type="ECO:0000313" key="6">
    <source>
        <dbReference type="Proteomes" id="UP000189681"/>
    </source>
</evidence>
<dbReference type="PANTHER" id="PTHR30061">
    <property type="entry name" value="MALTOSE-BINDING PERIPLASMIC PROTEIN"/>
    <property type="match status" value="1"/>
</dbReference>
<evidence type="ECO:0000256" key="3">
    <source>
        <dbReference type="ARBA" id="ARBA00022729"/>
    </source>
</evidence>
<keyword evidence="4" id="KW-1133">Transmembrane helix</keyword>
<proteinExistence type="inferred from homology"/>
<dbReference type="GO" id="GO:0055052">
    <property type="term" value="C:ATP-binding cassette (ABC) transporter complex, substrate-binding subunit-containing"/>
    <property type="evidence" value="ECO:0007669"/>
    <property type="project" value="TreeGrafter"/>
</dbReference>
<evidence type="ECO:0000256" key="1">
    <source>
        <dbReference type="ARBA" id="ARBA00008520"/>
    </source>
</evidence>
<dbReference type="CDD" id="cd14750">
    <property type="entry name" value="PBP2_TMBP"/>
    <property type="match status" value="1"/>
</dbReference>
<gene>
    <name evidence="5" type="ORF">AYP45_15920</name>
</gene>